<dbReference type="AlphaFoldDB" id="A0A386PSH9"/>
<dbReference type="Pfam" id="PF19567">
    <property type="entry name" value="CpsB_CapC"/>
    <property type="match status" value="1"/>
</dbReference>
<dbReference type="EC" id="3.1.3.48" evidence="5"/>
<dbReference type="InterPro" id="IPR016667">
    <property type="entry name" value="Caps_polysacc_synth_CpsB/CapC"/>
</dbReference>
<keyword evidence="7" id="KW-1185">Reference proteome</keyword>
<evidence type="ECO:0000256" key="2">
    <source>
        <dbReference type="ARBA" id="ARBA00022801"/>
    </source>
</evidence>
<dbReference type="SUPFAM" id="SSF89550">
    <property type="entry name" value="PHP domain-like"/>
    <property type="match status" value="1"/>
</dbReference>
<dbReference type="PIRSF" id="PIRSF016557">
    <property type="entry name" value="Caps_synth_CpsB"/>
    <property type="match status" value="1"/>
</dbReference>
<dbReference type="PANTHER" id="PTHR39181">
    <property type="entry name" value="TYROSINE-PROTEIN PHOSPHATASE YWQE"/>
    <property type="match status" value="1"/>
</dbReference>
<dbReference type="GO" id="GO:0030145">
    <property type="term" value="F:manganese ion binding"/>
    <property type="evidence" value="ECO:0007669"/>
    <property type="project" value="UniProtKB-UniRule"/>
</dbReference>
<dbReference type="OrthoDB" id="9788539at2"/>
<reference evidence="7" key="1">
    <citation type="submission" date="2018-08" db="EMBL/GenBank/DDBJ databases">
        <title>Genome of Lactobacillus sp. HBUAS52074.</title>
        <authorList>
            <person name="Guo Z."/>
            <person name="Zhang Z.D."/>
        </authorList>
    </citation>
    <scope>NUCLEOTIDE SEQUENCE [LARGE SCALE GENOMIC DNA]</scope>
    <source>
        <strain evidence="7">HBUAS52074</strain>
    </source>
</reference>
<accession>A0A386PSH9</accession>
<keyword evidence="3 5" id="KW-0904">Protein phosphatase</keyword>
<sequence length="259" mass="29480">MIDLHSHLLPKADDGSNDNFTALSLAKVAVEQGITHLLLTPHHFDGKYLNHKLDVIQKAAQLQAEINEVRLPLQVFPSQEVHLHGELLEKIAAGDVLFMDETERYLLLELPHNTVPQYTEQIVFELMARGIRPVLAHPERNQLIQQDPKRLFELIKLGCLTQLTCGSYLGIFGQKVQTLTEKIIQANQGFVMASDAHNFDGRRFLMKEAFERLRIEAGIEVVERMQQNAIDIINGNDISEVEIKHISSLPKAKRKIWPF</sequence>
<dbReference type="KEGG" id="lzh:D1B17_10185"/>
<evidence type="ECO:0000256" key="5">
    <source>
        <dbReference type="PIRNR" id="PIRNR016557"/>
    </source>
</evidence>
<evidence type="ECO:0000313" key="7">
    <source>
        <dbReference type="Proteomes" id="UP000267208"/>
    </source>
</evidence>
<dbReference type="GO" id="GO:0004725">
    <property type="term" value="F:protein tyrosine phosphatase activity"/>
    <property type="evidence" value="ECO:0007669"/>
    <property type="project" value="UniProtKB-UniRule"/>
</dbReference>
<keyword evidence="2 5" id="KW-0378">Hydrolase</keyword>
<organism evidence="6 7">
    <name type="scientific">Companilactobacillus zhachilii</name>
    <dbReference type="NCBI Taxonomy" id="2304606"/>
    <lineage>
        <taxon>Bacteria</taxon>
        <taxon>Bacillati</taxon>
        <taxon>Bacillota</taxon>
        <taxon>Bacilli</taxon>
        <taxon>Lactobacillales</taxon>
        <taxon>Lactobacillaceae</taxon>
        <taxon>Companilactobacillus</taxon>
    </lineage>
</organism>
<dbReference type="Proteomes" id="UP000267208">
    <property type="component" value="Chromosome"/>
</dbReference>
<dbReference type="EMBL" id="CP031933">
    <property type="protein sequence ID" value="AYE38976.1"/>
    <property type="molecule type" value="Genomic_DNA"/>
</dbReference>
<proteinExistence type="inferred from homology"/>
<comment type="similarity">
    <text evidence="1 5">Belongs to the metallo-dependent hydrolases superfamily. CpsB/CapC family.</text>
</comment>
<evidence type="ECO:0000313" key="6">
    <source>
        <dbReference type="EMBL" id="AYE38976.1"/>
    </source>
</evidence>
<evidence type="ECO:0000256" key="4">
    <source>
        <dbReference type="ARBA" id="ARBA00051722"/>
    </source>
</evidence>
<name>A0A386PSH9_9LACO</name>
<comment type="catalytic activity">
    <reaction evidence="4 5">
        <text>O-phospho-L-tyrosyl-[protein] + H2O = L-tyrosyl-[protein] + phosphate</text>
        <dbReference type="Rhea" id="RHEA:10684"/>
        <dbReference type="Rhea" id="RHEA-COMP:10136"/>
        <dbReference type="Rhea" id="RHEA-COMP:20101"/>
        <dbReference type="ChEBI" id="CHEBI:15377"/>
        <dbReference type="ChEBI" id="CHEBI:43474"/>
        <dbReference type="ChEBI" id="CHEBI:46858"/>
        <dbReference type="ChEBI" id="CHEBI:61978"/>
        <dbReference type="EC" id="3.1.3.48"/>
    </reaction>
</comment>
<dbReference type="RefSeq" id="WP_120143201.1">
    <property type="nucleotide sequence ID" value="NZ_CP031933.2"/>
</dbReference>
<dbReference type="InterPro" id="IPR016195">
    <property type="entry name" value="Pol/histidinol_Pase-like"/>
</dbReference>
<dbReference type="PANTHER" id="PTHR39181:SF1">
    <property type="entry name" value="TYROSINE-PROTEIN PHOSPHATASE YWQE"/>
    <property type="match status" value="1"/>
</dbReference>
<evidence type="ECO:0000256" key="1">
    <source>
        <dbReference type="ARBA" id="ARBA00005750"/>
    </source>
</evidence>
<dbReference type="Gene3D" id="3.20.20.140">
    <property type="entry name" value="Metal-dependent hydrolases"/>
    <property type="match status" value="1"/>
</dbReference>
<evidence type="ECO:0000256" key="3">
    <source>
        <dbReference type="ARBA" id="ARBA00022912"/>
    </source>
</evidence>
<gene>
    <name evidence="6" type="ORF">D1B17_10185</name>
</gene>
<protein>
    <recommendedName>
        <fullName evidence="5">Tyrosine-protein phosphatase</fullName>
        <ecNumber evidence="5">3.1.3.48</ecNumber>
    </recommendedName>
</protein>